<dbReference type="SUPFAM" id="SSF49464">
    <property type="entry name" value="Carboxypeptidase regulatory domain-like"/>
    <property type="match status" value="1"/>
</dbReference>
<dbReference type="Pfam" id="PF07715">
    <property type="entry name" value="Plug"/>
    <property type="match status" value="1"/>
</dbReference>
<comment type="subcellular location">
    <subcellularLocation>
        <location evidence="1 7">Cell outer membrane</location>
        <topology evidence="1 7">Multi-pass membrane protein</topology>
    </subcellularLocation>
</comment>
<dbReference type="STRING" id="1203610.HMPREF1536_05363"/>
<sequence>MRITFLIQSEKTKIFSCILITFLLLAFAPLAEAQNQKVHLTGTDISLRTAFEQIEKQTKMSVDYDAKILDTSRPAPATSGETTVGDLMKVLLKDSGCTFTIQGSHILISRQVVAENKNKVAGSITDERGEPVIGASVLEKGTTNGTITDLDGKFTLEVSSGAVLSVSFVGYQTLSVNVEGRRNVNITLKEDMEQLEEVVVVGYGTQKKSSLTASVATVPAQELNKQVGHSVASALQGRTPGVEVLQKGGEAGADIKILVRGAGTFGATEPLYVIDGAFSNNGLNSLNPSDIESMEILKDGSAAAIYGSRAANGVVLITTKHGQKGKAKVEISANYSMQTPSKYLDFLDANEHREYTKQLVANSSNQTQAPENVNPTDPGINTDWQDAYLRNSPMYNLNAAISGGGEYSTFNTSIGYFDQQGIMEFSGFKKYNARVNGTFKKGRLTVSETLSAAFTNKEPQVRMVMGIPTVPMTDAEGRYVSAGREFYVNESKVTNPFASYSNTVRRNKTVNVTGSLNIGLNLFKGLDYKLVLGGDYISTNNYSRSIAFDSNWDANGDPDPDYSRTLNSLSESRGQRFNYTIDNILTYKNTFEGHTIDAMIGTSWMREYYRTMGIGSGSTDLGGPSITIYNGKGDITSEEYNSALLSFFARLNYDYKDRYLVSASIRSDKSSKFAKGNRVGYFPSVSIGWNIHEEEFFNIDWISRMKIRASYGELGANFIDPYSFLSTAYGPIPSVFGENQTGQESVMNGYVTKFAQENLTWEKSISKNIALEMAFLNNQLSFTAEYFWKDNNDLLAPLLPLASSGQTIMTNGGDLPVFNSASVENKGFEFTVGYRKDWKDWSLGVTANISALKNNVKSLGEGVQPIKAEVMMSGSFNDRPTITKPGLPIGTFWGYVVDGFDADGNFIFQDNNGSVDGVLTGKPDGKIDENDKTAIGNPHPDFTYGLNINVGYKNWDLTAFFQGTQGNDVFALMKYDWYFGGANSAILKDAFYNSWTPQNTNAEAPKLNSKNSSGINSLPSTFYVEDGSYFRCKNLQIGYSFDRKLLQKLHVDLVRIYAGVQNLFTITKYPLYDPEVSSNALFDRGVDGFWQAQESPHEATMNSRVYNIGINLTF</sequence>
<feature type="domain" description="TonB-dependent receptor plug" evidence="9">
    <location>
        <begin position="208"/>
        <end position="314"/>
    </location>
</feature>
<dbReference type="EMBL" id="AQHW01000031">
    <property type="protein sequence ID" value="KKB45723.1"/>
    <property type="molecule type" value="Genomic_DNA"/>
</dbReference>
<dbReference type="Gene3D" id="3.55.50.30">
    <property type="match status" value="1"/>
</dbReference>
<evidence type="ECO:0000259" key="9">
    <source>
        <dbReference type="Pfam" id="PF07715"/>
    </source>
</evidence>
<feature type="signal peptide" evidence="8">
    <location>
        <begin position="1"/>
        <end position="33"/>
    </location>
</feature>
<dbReference type="InterPro" id="IPR039426">
    <property type="entry name" value="TonB-dep_rcpt-like"/>
</dbReference>
<evidence type="ECO:0000256" key="6">
    <source>
        <dbReference type="ARBA" id="ARBA00023237"/>
    </source>
</evidence>
<dbReference type="InterPro" id="IPR036942">
    <property type="entry name" value="Beta-barrel_TonB_sf"/>
</dbReference>
<feature type="chain" id="PRO_5002487791" evidence="8">
    <location>
        <begin position="34"/>
        <end position="1114"/>
    </location>
</feature>
<evidence type="ECO:0000313" key="10">
    <source>
        <dbReference type="EMBL" id="KKB45723.1"/>
    </source>
</evidence>
<comment type="caution">
    <text evidence="10">The sequence shown here is derived from an EMBL/GenBank/DDBJ whole genome shotgun (WGS) entry which is preliminary data.</text>
</comment>
<dbReference type="InterPro" id="IPR023997">
    <property type="entry name" value="TonB-dep_OMP_SusC/RagA_CS"/>
</dbReference>
<organism evidence="10 11">
    <name type="scientific">Parabacteroides gordonii MS-1 = DSM 23371</name>
    <dbReference type="NCBI Taxonomy" id="1203610"/>
    <lineage>
        <taxon>Bacteria</taxon>
        <taxon>Pseudomonadati</taxon>
        <taxon>Bacteroidota</taxon>
        <taxon>Bacteroidia</taxon>
        <taxon>Bacteroidales</taxon>
        <taxon>Tannerellaceae</taxon>
        <taxon>Parabacteroides</taxon>
    </lineage>
</organism>
<dbReference type="NCBIfam" id="TIGR04057">
    <property type="entry name" value="SusC_RagA_signa"/>
    <property type="match status" value="1"/>
</dbReference>
<dbReference type="Gene3D" id="2.40.170.20">
    <property type="entry name" value="TonB-dependent receptor, beta-barrel domain"/>
    <property type="match status" value="1"/>
</dbReference>
<evidence type="ECO:0000256" key="2">
    <source>
        <dbReference type="ARBA" id="ARBA00022448"/>
    </source>
</evidence>
<dbReference type="AlphaFoldDB" id="A0A0F5IJQ5"/>
<keyword evidence="5 7" id="KW-0472">Membrane</keyword>
<dbReference type="PROSITE" id="PS52016">
    <property type="entry name" value="TONB_DEPENDENT_REC_3"/>
    <property type="match status" value="1"/>
</dbReference>
<keyword evidence="6 7" id="KW-0998">Cell outer membrane</keyword>
<evidence type="ECO:0000256" key="8">
    <source>
        <dbReference type="SAM" id="SignalP"/>
    </source>
</evidence>
<keyword evidence="8" id="KW-0732">Signal</keyword>
<keyword evidence="11" id="KW-1185">Reference proteome</keyword>
<dbReference type="Pfam" id="PF13715">
    <property type="entry name" value="CarbopepD_reg_2"/>
    <property type="match status" value="1"/>
</dbReference>
<name>A0A0F5IJQ5_9BACT</name>
<dbReference type="InterPro" id="IPR023996">
    <property type="entry name" value="TonB-dep_OMP_SusC/RagA"/>
</dbReference>
<dbReference type="Gene3D" id="2.60.40.1120">
    <property type="entry name" value="Carboxypeptidase-like, regulatory domain"/>
    <property type="match status" value="1"/>
</dbReference>
<dbReference type="InterPro" id="IPR037066">
    <property type="entry name" value="Plug_dom_sf"/>
</dbReference>
<evidence type="ECO:0000313" key="11">
    <source>
        <dbReference type="Proteomes" id="UP000033035"/>
    </source>
</evidence>
<protein>
    <submittedName>
        <fullName evidence="10">SusC/RagA family TonB-linked outer membrane protein</fullName>
    </submittedName>
</protein>
<dbReference type="PATRIC" id="fig|1203610.3.peg.5480"/>
<evidence type="ECO:0000256" key="3">
    <source>
        <dbReference type="ARBA" id="ARBA00022452"/>
    </source>
</evidence>
<dbReference type="Gene3D" id="2.170.130.10">
    <property type="entry name" value="TonB-dependent receptor, plug domain"/>
    <property type="match status" value="1"/>
</dbReference>
<evidence type="ECO:0000256" key="4">
    <source>
        <dbReference type="ARBA" id="ARBA00022692"/>
    </source>
</evidence>
<dbReference type="InterPro" id="IPR008969">
    <property type="entry name" value="CarboxyPept-like_regulatory"/>
</dbReference>
<evidence type="ECO:0000256" key="1">
    <source>
        <dbReference type="ARBA" id="ARBA00004571"/>
    </source>
</evidence>
<keyword evidence="3 7" id="KW-1134">Transmembrane beta strand</keyword>
<dbReference type="SUPFAM" id="SSF56935">
    <property type="entry name" value="Porins"/>
    <property type="match status" value="1"/>
</dbReference>
<keyword evidence="4 7" id="KW-0812">Transmembrane</keyword>
<accession>A0A0F5IJQ5</accession>
<dbReference type="FunFam" id="2.60.40.1120:FF:000003">
    <property type="entry name" value="Outer membrane protein Omp121"/>
    <property type="match status" value="1"/>
</dbReference>
<proteinExistence type="inferred from homology"/>
<dbReference type="RefSeq" id="WP_081693304.1">
    <property type="nucleotide sequence ID" value="NZ_AUAE01000014.1"/>
</dbReference>
<comment type="similarity">
    <text evidence="7">Belongs to the TonB-dependent receptor family.</text>
</comment>
<dbReference type="NCBIfam" id="TIGR04056">
    <property type="entry name" value="OMP_RagA_SusC"/>
    <property type="match status" value="1"/>
</dbReference>
<dbReference type="Proteomes" id="UP000033035">
    <property type="component" value="Unassembled WGS sequence"/>
</dbReference>
<dbReference type="InterPro" id="IPR012910">
    <property type="entry name" value="Plug_dom"/>
</dbReference>
<dbReference type="GO" id="GO:0009279">
    <property type="term" value="C:cell outer membrane"/>
    <property type="evidence" value="ECO:0007669"/>
    <property type="project" value="UniProtKB-SubCell"/>
</dbReference>
<keyword evidence="2 7" id="KW-0813">Transport</keyword>
<evidence type="ECO:0000256" key="7">
    <source>
        <dbReference type="PROSITE-ProRule" id="PRU01360"/>
    </source>
</evidence>
<gene>
    <name evidence="10" type="ORF">HMPREF1536_05363</name>
</gene>
<dbReference type="HOGENOM" id="CLU_004317_0_2_10"/>
<reference evidence="10 11" key="1">
    <citation type="submission" date="2013-04" db="EMBL/GenBank/DDBJ databases">
        <title>The Genome Sequence of Parabacteroides gordonii DSM 23371.</title>
        <authorList>
            <consortium name="The Broad Institute Genomics Platform"/>
            <person name="Earl A."/>
            <person name="Ward D."/>
            <person name="Feldgarden M."/>
            <person name="Gevers D."/>
            <person name="Martens E."/>
            <person name="Sakamoto M."/>
            <person name="Benno Y."/>
            <person name="Suzuki N."/>
            <person name="Matsunaga N."/>
            <person name="Koshihara K."/>
            <person name="Seki M."/>
            <person name="Komiya H."/>
            <person name="Walker B."/>
            <person name="Young S."/>
            <person name="Zeng Q."/>
            <person name="Gargeya S."/>
            <person name="Fitzgerald M."/>
            <person name="Haas B."/>
            <person name="Abouelleil A."/>
            <person name="Allen A.W."/>
            <person name="Alvarado L."/>
            <person name="Arachchi H.M."/>
            <person name="Berlin A.M."/>
            <person name="Chapman S.B."/>
            <person name="Gainer-Dewar J."/>
            <person name="Goldberg J."/>
            <person name="Griggs A."/>
            <person name="Gujja S."/>
            <person name="Hansen M."/>
            <person name="Howarth C."/>
            <person name="Imamovic A."/>
            <person name="Ireland A."/>
            <person name="Larimer J."/>
            <person name="McCowan C."/>
            <person name="Murphy C."/>
            <person name="Pearson M."/>
            <person name="Poon T.W."/>
            <person name="Priest M."/>
            <person name="Roberts A."/>
            <person name="Saif S."/>
            <person name="Shea T."/>
            <person name="Sisk P."/>
            <person name="Sykes S."/>
            <person name="Wortman J."/>
            <person name="Nusbaum C."/>
            <person name="Birren B."/>
        </authorList>
    </citation>
    <scope>NUCLEOTIDE SEQUENCE [LARGE SCALE GENOMIC DNA]</scope>
    <source>
        <strain evidence="10 11">MS-1</strain>
    </source>
</reference>
<evidence type="ECO:0000256" key="5">
    <source>
        <dbReference type="ARBA" id="ARBA00023136"/>
    </source>
</evidence>